<reference evidence="1 2" key="1">
    <citation type="journal article" date="2017" name="Antonie Van Leeuwenhoek">
        <title>Rhizobium rhizosphaerae sp. nov., a novel species isolated from rice rhizosphere.</title>
        <authorList>
            <person name="Zhao J.J."/>
            <person name="Zhang J."/>
            <person name="Zhang R.J."/>
            <person name="Zhang C.W."/>
            <person name="Yin H.Q."/>
            <person name="Zhang X.X."/>
        </authorList>
    </citation>
    <scope>NUCLEOTIDE SEQUENCE [LARGE SCALE GENOMIC DNA]</scope>
    <source>
        <strain evidence="1 2">BSs20135</strain>
    </source>
</reference>
<sequence>MTLPYTLISPVKNQALPLVFDSPHSGDVFPADFVSKVSNQDLKTGWDAFVGELWQGVVDQNAYLLLANISRMYVDLNRAPNDIDPVLLDKAWDYCQPTKYSDRGMGLIRRMVLPDVPIYDTTLSQAQIQTRLDHYYYPYHNALMQTLDALHQTHGGVWHIDCHSMKSRGNRMNIDSGLLRPDIILGDNDGTSASAEFVQVIEDAFIERGYKVVRNTPYKGGYLVTHYAEVANNRHSMQIEVNRNLYMNELSFTPNANFTSFQADLNWVSAKIAEYVSSQV</sequence>
<name>K6Y3T4_9ALTE</name>
<dbReference type="InterPro" id="IPR007709">
    <property type="entry name" value="N-FG_amidohydro"/>
</dbReference>
<dbReference type="SUPFAM" id="SSF53187">
    <property type="entry name" value="Zn-dependent exopeptidases"/>
    <property type="match status" value="1"/>
</dbReference>
<dbReference type="Pfam" id="PF05013">
    <property type="entry name" value="FGase"/>
    <property type="match status" value="1"/>
</dbReference>
<gene>
    <name evidence="1" type="ORF">GARC_1659</name>
</gene>
<evidence type="ECO:0008006" key="3">
    <source>
        <dbReference type="Google" id="ProtNLM"/>
    </source>
</evidence>
<proteinExistence type="predicted"/>
<dbReference type="eggNOG" id="COG3741">
    <property type="taxonomic scope" value="Bacteria"/>
</dbReference>
<dbReference type="AlphaFoldDB" id="K6Y3T4"/>
<dbReference type="RefSeq" id="WP_007618631.1">
    <property type="nucleotide sequence ID" value="NZ_BAEO01000021.1"/>
</dbReference>
<evidence type="ECO:0000313" key="1">
    <source>
        <dbReference type="EMBL" id="GAC18631.1"/>
    </source>
</evidence>
<comment type="caution">
    <text evidence="1">The sequence shown here is derived from an EMBL/GenBank/DDBJ whole genome shotgun (WGS) entry which is preliminary data.</text>
</comment>
<accession>K6Y3T4</accession>
<dbReference type="EMBL" id="BAEO01000021">
    <property type="protein sequence ID" value="GAC18631.1"/>
    <property type="molecule type" value="Genomic_DNA"/>
</dbReference>
<dbReference type="Proteomes" id="UP000006327">
    <property type="component" value="Unassembled WGS sequence"/>
</dbReference>
<protein>
    <recommendedName>
        <fullName evidence="3">N-formylglutamate amidohydrolase</fullName>
    </recommendedName>
</protein>
<organism evidence="1 2">
    <name type="scientific">Paraglaciecola arctica BSs20135</name>
    <dbReference type="NCBI Taxonomy" id="493475"/>
    <lineage>
        <taxon>Bacteria</taxon>
        <taxon>Pseudomonadati</taxon>
        <taxon>Pseudomonadota</taxon>
        <taxon>Gammaproteobacteria</taxon>
        <taxon>Alteromonadales</taxon>
        <taxon>Alteromonadaceae</taxon>
        <taxon>Paraglaciecola</taxon>
    </lineage>
</organism>
<dbReference type="STRING" id="493475.GARC_1659"/>
<keyword evidence="2" id="KW-1185">Reference proteome</keyword>
<dbReference type="OrthoDB" id="8716700at2"/>
<dbReference type="Gene3D" id="3.40.630.40">
    <property type="entry name" value="Zn-dependent exopeptidases"/>
    <property type="match status" value="1"/>
</dbReference>
<evidence type="ECO:0000313" key="2">
    <source>
        <dbReference type="Proteomes" id="UP000006327"/>
    </source>
</evidence>